<protein>
    <submittedName>
        <fullName evidence="1">Uncharacterized protein</fullName>
    </submittedName>
</protein>
<proteinExistence type="predicted"/>
<dbReference type="AlphaFoldDB" id="A0AAN8XK45"/>
<sequence length="142" mass="16344">NRPGSIAECEARGLLIEHRLRLRRIDTNEALRELHKLGLLYTRLHGEQSSKTLAIHNLTIQVCGVLKQLSRVHTLNNDLNAAASALDHCLQAETLIYGSSSRRAQASHLRLRELIQHLPLAQRMKMWRKHPELQVKPRFRNL</sequence>
<comment type="caution">
    <text evidence="1">The sequence shown here is derived from an EMBL/GenBank/DDBJ whole genome shotgun (WGS) entry which is preliminary data.</text>
</comment>
<keyword evidence="2" id="KW-1185">Reference proteome</keyword>
<dbReference type="EMBL" id="JAXCGZ010000362">
    <property type="protein sequence ID" value="KAK7086115.1"/>
    <property type="molecule type" value="Genomic_DNA"/>
</dbReference>
<evidence type="ECO:0000313" key="1">
    <source>
        <dbReference type="EMBL" id="KAK7086115.1"/>
    </source>
</evidence>
<organism evidence="1 2">
    <name type="scientific">Halocaridina rubra</name>
    <name type="common">Hawaiian red shrimp</name>
    <dbReference type="NCBI Taxonomy" id="373956"/>
    <lineage>
        <taxon>Eukaryota</taxon>
        <taxon>Metazoa</taxon>
        <taxon>Ecdysozoa</taxon>
        <taxon>Arthropoda</taxon>
        <taxon>Crustacea</taxon>
        <taxon>Multicrustacea</taxon>
        <taxon>Malacostraca</taxon>
        <taxon>Eumalacostraca</taxon>
        <taxon>Eucarida</taxon>
        <taxon>Decapoda</taxon>
        <taxon>Pleocyemata</taxon>
        <taxon>Caridea</taxon>
        <taxon>Atyoidea</taxon>
        <taxon>Atyidae</taxon>
        <taxon>Halocaridina</taxon>
    </lineage>
</organism>
<accession>A0AAN8XK45</accession>
<reference evidence="1 2" key="1">
    <citation type="submission" date="2023-11" db="EMBL/GenBank/DDBJ databases">
        <title>Halocaridina rubra genome assembly.</title>
        <authorList>
            <person name="Smith C."/>
        </authorList>
    </citation>
    <scope>NUCLEOTIDE SEQUENCE [LARGE SCALE GENOMIC DNA]</scope>
    <source>
        <strain evidence="1">EP-1</strain>
        <tissue evidence="1">Whole</tissue>
    </source>
</reference>
<name>A0AAN8XK45_HALRR</name>
<dbReference type="Proteomes" id="UP001381693">
    <property type="component" value="Unassembled WGS sequence"/>
</dbReference>
<gene>
    <name evidence="1" type="ORF">SK128_006425</name>
</gene>
<feature type="non-terminal residue" evidence="1">
    <location>
        <position position="1"/>
    </location>
</feature>
<evidence type="ECO:0000313" key="2">
    <source>
        <dbReference type="Proteomes" id="UP001381693"/>
    </source>
</evidence>